<feature type="domain" description="Zinc finger/thioredoxin putative" evidence="3">
    <location>
        <begin position="5"/>
        <end position="39"/>
    </location>
</feature>
<evidence type="ECO:0000313" key="4">
    <source>
        <dbReference type="EMBL" id="MDR7150227.1"/>
    </source>
</evidence>
<feature type="compositionally biased region" description="Basic and acidic residues" evidence="1">
    <location>
        <begin position="306"/>
        <end position="316"/>
    </location>
</feature>
<evidence type="ECO:0000256" key="2">
    <source>
        <dbReference type="SAM" id="Phobius"/>
    </source>
</evidence>
<feature type="compositionally biased region" description="Pro residues" evidence="1">
    <location>
        <begin position="268"/>
        <end position="277"/>
    </location>
</feature>
<reference evidence="4 5" key="1">
    <citation type="submission" date="2023-07" db="EMBL/GenBank/DDBJ databases">
        <title>Sorghum-associated microbial communities from plants grown in Nebraska, USA.</title>
        <authorList>
            <person name="Schachtman D."/>
        </authorList>
    </citation>
    <scope>NUCLEOTIDE SEQUENCE [LARGE SCALE GENOMIC DNA]</scope>
    <source>
        <strain evidence="4 5">4249</strain>
    </source>
</reference>
<sequence length="494" mass="51765">MSYTTRCPACGTMFRVVPDQLKISDGWVRCGHCADVFDATLHLETWVPPASAPDLARPPVSAPPPPPATPPSAPSATDGTGVDVELPEAPSTLRTDRFIRREQRTQVGVATGVSGDATPSKAGLIQRRSPIDPPAARPPANGLRADDPIKSPAGGGDPFDVTMPAPLEGGTAKTSEQMPPPSAGAAPRRVPGSPPRRGPTSTMVGPSDPPVSSGAVQDNPEAGEADFLTELQRFAAKASGEEPKSEAAQPDFRLKRSMVKAKGQEAPPAAPPSPAPSQSPSTDGGEPVLSPAVSKTPVPPAAVVGEAEKEKEKEEVEPPPPAEPEFILQARRRAYWQTPGMRALLAGSVLLLASLLVAQWALFERNRLVAWKPGLQPTFQALCSALGCTLAPVQRIDAIVIDSTALVRRLGNFYSFDLVLKNTAPISVATPALELSLTDAGDNVISRRVFLPKDLPAVPELLAAGSSLSVSLRLSIAVGDSLPMAGYRALVFYP</sequence>
<dbReference type="Pfam" id="PF13719">
    <property type="entry name" value="Zn_ribbon_5"/>
    <property type="match status" value="1"/>
</dbReference>
<dbReference type="EMBL" id="JAVDWU010000004">
    <property type="protein sequence ID" value="MDR7150227.1"/>
    <property type="molecule type" value="Genomic_DNA"/>
</dbReference>
<feature type="compositionally biased region" description="Basic and acidic residues" evidence="1">
    <location>
        <begin position="94"/>
        <end position="104"/>
    </location>
</feature>
<proteinExistence type="predicted"/>
<dbReference type="Proteomes" id="UP001265700">
    <property type="component" value="Unassembled WGS sequence"/>
</dbReference>
<dbReference type="InterPro" id="IPR011723">
    <property type="entry name" value="Znf/thioredoxin_put"/>
</dbReference>
<accession>A0ABU1WMS7</accession>
<dbReference type="Pfam" id="PF11906">
    <property type="entry name" value="DUF3426"/>
    <property type="match status" value="1"/>
</dbReference>
<evidence type="ECO:0000256" key="1">
    <source>
        <dbReference type="SAM" id="MobiDB-lite"/>
    </source>
</evidence>
<evidence type="ECO:0000313" key="5">
    <source>
        <dbReference type="Proteomes" id="UP001265700"/>
    </source>
</evidence>
<protein>
    <submittedName>
        <fullName evidence="4">Zn finger-like uncharacterized protein</fullName>
    </submittedName>
</protein>
<keyword evidence="2" id="KW-1133">Transmembrane helix</keyword>
<dbReference type="InterPro" id="IPR021834">
    <property type="entry name" value="DUF3426"/>
</dbReference>
<dbReference type="NCBIfam" id="TIGR02098">
    <property type="entry name" value="MJ0042_CXXC"/>
    <property type="match status" value="1"/>
</dbReference>
<comment type="caution">
    <text evidence="4">The sequence shown here is derived from an EMBL/GenBank/DDBJ whole genome shotgun (WGS) entry which is preliminary data.</text>
</comment>
<keyword evidence="2" id="KW-0812">Transmembrane</keyword>
<keyword evidence="2" id="KW-0472">Membrane</keyword>
<feature type="compositionally biased region" description="Pro residues" evidence="1">
    <location>
        <begin position="60"/>
        <end position="73"/>
    </location>
</feature>
<keyword evidence="5" id="KW-1185">Reference proteome</keyword>
<evidence type="ECO:0000259" key="3">
    <source>
        <dbReference type="Pfam" id="PF13719"/>
    </source>
</evidence>
<feature type="transmembrane region" description="Helical" evidence="2">
    <location>
        <begin position="343"/>
        <end position="363"/>
    </location>
</feature>
<feature type="region of interest" description="Disordered" evidence="1">
    <location>
        <begin position="54"/>
        <end position="324"/>
    </location>
</feature>
<name>A0ABU1WMS7_9BURK</name>
<organism evidence="4 5">
    <name type="scientific">Hydrogenophaga palleronii</name>
    <dbReference type="NCBI Taxonomy" id="65655"/>
    <lineage>
        <taxon>Bacteria</taxon>
        <taxon>Pseudomonadati</taxon>
        <taxon>Pseudomonadota</taxon>
        <taxon>Betaproteobacteria</taxon>
        <taxon>Burkholderiales</taxon>
        <taxon>Comamonadaceae</taxon>
        <taxon>Hydrogenophaga</taxon>
    </lineage>
</organism>
<gene>
    <name evidence="4" type="ORF">J2W49_002185</name>
</gene>